<dbReference type="EMBL" id="MGKY01000006">
    <property type="protein sequence ID" value="OGN34099.1"/>
    <property type="molecule type" value="Genomic_DNA"/>
</dbReference>
<dbReference type="Proteomes" id="UP000177745">
    <property type="component" value="Unassembled WGS sequence"/>
</dbReference>
<dbReference type="AlphaFoldDB" id="A0A1F8HAZ4"/>
<evidence type="ECO:0000313" key="2">
    <source>
        <dbReference type="Proteomes" id="UP000177745"/>
    </source>
</evidence>
<gene>
    <name evidence="1" type="ORF">A3G51_00740</name>
</gene>
<protein>
    <recommendedName>
        <fullName evidence="3">Deoxynucleoside kinase domain-containing protein</fullName>
    </recommendedName>
</protein>
<accession>A0A1F8HAZ4</accession>
<evidence type="ECO:0000313" key="1">
    <source>
        <dbReference type="EMBL" id="OGN34099.1"/>
    </source>
</evidence>
<reference evidence="1 2" key="1">
    <citation type="journal article" date="2016" name="Nat. Commun.">
        <title>Thousands of microbial genomes shed light on interconnected biogeochemical processes in an aquifer system.</title>
        <authorList>
            <person name="Anantharaman K."/>
            <person name="Brown C.T."/>
            <person name="Hug L.A."/>
            <person name="Sharon I."/>
            <person name="Castelle C.J."/>
            <person name="Probst A.J."/>
            <person name="Thomas B.C."/>
            <person name="Singh A."/>
            <person name="Wilkins M.J."/>
            <person name="Karaoz U."/>
            <person name="Brodie E.L."/>
            <person name="Williams K.H."/>
            <person name="Hubbard S.S."/>
            <person name="Banfield J.F."/>
        </authorList>
    </citation>
    <scope>NUCLEOTIDE SEQUENCE [LARGE SCALE GENOMIC DNA]</scope>
</reference>
<evidence type="ECO:0008006" key="3">
    <source>
        <dbReference type="Google" id="ProtNLM"/>
    </source>
</evidence>
<proteinExistence type="predicted"/>
<sequence length="206" mass="24760">MNLKPNKIILDGFWRVGKSTFCKKMELGGWLFILEPDHNKESGLALSPVDLNFYYAISHLSNMLRFTTKKKRVILERCLIASFAYNYAMNNKVWKIIWNSTETSDFLKRNKVYCFYRTYKNFLEDMSHYPKNQMIPPDVNLRRFYLRFREALSLVANKYPHNVQLVKLNRNQFVSDYFTKRKDDFFNDQDTTNEDIFLRQKNISKL</sequence>
<comment type="caution">
    <text evidence="1">The sequence shown here is derived from an EMBL/GenBank/DDBJ whole genome shotgun (WGS) entry which is preliminary data.</text>
</comment>
<dbReference type="InterPro" id="IPR027417">
    <property type="entry name" value="P-loop_NTPase"/>
</dbReference>
<name>A0A1F8HAZ4_9BACT</name>
<organism evidence="1 2">
    <name type="scientific">Candidatus Yanofskybacteria bacterium RIFCSPLOWO2_12_FULL_43_11b</name>
    <dbReference type="NCBI Taxonomy" id="1802710"/>
    <lineage>
        <taxon>Bacteria</taxon>
        <taxon>Candidatus Yanofskyibacteriota</taxon>
    </lineage>
</organism>
<dbReference type="SUPFAM" id="SSF52540">
    <property type="entry name" value="P-loop containing nucleoside triphosphate hydrolases"/>
    <property type="match status" value="1"/>
</dbReference>